<feature type="region of interest" description="Disordered" evidence="1">
    <location>
        <begin position="444"/>
        <end position="542"/>
    </location>
</feature>
<organism evidence="2 3">
    <name type="scientific">Crepidotus variabilis</name>
    <dbReference type="NCBI Taxonomy" id="179855"/>
    <lineage>
        <taxon>Eukaryota</taxon>
        <taxon>Fungi</taxon>
        <taxon>Dikarya</taxon>
        <taxon>Basidiomycota</taxon>
        <taxon>Agaricomycotina</taxon>
        <taxon>Agaricomycetes</taxon>
        <taxon>Agaricomycetidae</taxon>
        <taxon>Agaricales</taxon>
        <taxon>Agaricineae</taxon>
        <taxon>Crepidotaceae</taxon>
        <taxon>Crepidotus</taxon>
    </lineage>
</organism>
<evidence type="ECO:0000256" key="1">
    <source>
        <dbReference type="SAM" id="MobiDB-lite"/>
    </source>
</evidence>
<feature type="compositionally biased region" description="Polar residues" evidence="1">
    <location>
        <begin position="1"/>
        <end position="13"/>
    </location>
</feature>
<accession>A0A9P6E341</accession>
<keyword evidence="3" id="KW-1185">Reference proteome</keyword>
<dbReference type="EMBL" id="MU158010">
    <property type="protein sequence ID" value="KAF9521623.1"/>
    <property type="molecule type" value="Genomic_DNA"/>
</dbReference>
<feature type="compositionally biased region" description="Polar residues" evidence="1">
    <location>
        <begin position="500"/>
        <end position="515"/>
    </location>
</feature>
<feature type="compositionally biased region" description="Basic and acidic residues" evidence="1">
    <location>
        <begin position="17"/>
        <end position="34"/>
    </location>
</feature>
<dbReference type="Proteomes" id="UP000807306">
    <property type="component" value="Unassembled WGS sequence"/>
</dbReference>
<feature type="compositionally biased region" description="Polar residues" evidence="1">
    <location>
        <begin position="35"/>
        <end position="46"/>
    </location>
</feature>
<feature type="compositionally biased region" description="Acidic residues" evidence="1">
    <location>
        <begin position="334"/>
        <end position="346"/>
    </location>
</feature>
<feature type="region of interest" description="Disordered" evidence="1">
    <location>
        <begin position="202"/>
        <end position="358"/>
    </location>
</feature>
<feature type="compositionally biased region" description="Basic residues" evidence="1">
    <location>
        <begin position="304"/>
        <end position="315"/>
    </location>
</feature>
<feature type="region of interest" description="Disordered" evidence="1">
    <location>
        <begin position="1"/>
        <end position="131"/>
    </location>
</feature>
<feature type="compositionally biased region" description="Low complexity" evidence="1">
    <location>
        <begin position="88"/>
        <end position="101"/>
    </location>
</feature>
<sequence>MSGEQTLSFNNYASKIGHLEIGDWKSNVEDREASDQTIRSASTTSNADEERLDFPSPAPGPLRKPHLNPHVQSETNSPYPSSPPSLPSPSSSESSSRPESSNTQEPLRPPKLVPDFRATSEPPPDTDDVAIAIENPSPRIHSATIPVPHLRPHPHRAHLQHTHSLSLTTSPAHTHHAHDSLPQEYSWEWGAFPEPSPIKATFSKGGRLEPPKGLRLGRGLSTLKEKRKEKRRAVGFETETSEEALTLRDNGTNAGLSSHTRSQSVPPALEGSPTKSKGRRQYKEYEDYEEEGSDDEDDPFADGRKKRGRGGRNRRRILEYGKTPTQETAKFLFDQEDKDDDEDVEEGGISSFDFGRGGILNPSPDDPSLFILQLKGSLSFSSTAFQLSLVPDSDSSLSTTSQLAESFDRYKVDFEWFIADESIVHDPRQMGRLSLGGLGGWRGGTIRKPRLPEEQISRQQRIERAEEEGKNMLAENEDTALEGREGDAGGDEKELPMKKPTSTSWVQWWRSSGSGDNLKAPGSKPTPITPNGTVLGPKSQNSQEFAEVYRQTRTAGVLAVVAE</sequence>
<evidence type="ECO:0000313" key="2">
    <source>
        <dbReference type="EMBL" id="KAF9521623.1"/>
    </source>
</evidence>
<comment type="caution">
    <text evidence="2">The sequence shown here is derived from an EMBL/GenBank/DDBJ whole genome shotgun (WGS) entry which is preliminary data.</text>
</comment>
<dbReference type="AlphaFoldDB" id="A0A9P6E341"/>
<feature type="compositionally biased region" description="Basic and acidic residues" evidence="1">
    <location>
        <begin position="481"/>
        <end position="497"/>
    </location>
</feature>
<feature type="compositionally biased region" description="Acidic residues" evidence="1">
    <location>
        <begin position="286"/>
        <end position="300"/>
    </location>
</feature>
<evidence type="ECO:0000313" key="3">
    <source>
        <dbReference type="Proteomes" id="UP000807306"/>
    </source>
</evidence>
<proteinExistence type="predicted"/>
<gene>
    <name evidence="2" type="ORF">CPB83DRAFT_900468</name>
</gene>
<reference evidence="2" key="1">
    <citation type="submission" date="2020-11" db="EMBL/GenBank/DDBJ databases">
        <authorList>
            <consortium name="DOE Joint Genome Institute"/>
            <person name="Ahrendt S."/>
            <person name="Riley R."/>
            <person name="Andreopoulos W."/>
            <person name="Labutti K."/>
            <person name="Pangilinan J."/>
            <person name="Ruiz-Duenas F.J."/>
            <person name="Barrasa J.M."/>
            <person name="Sanchez-Garcia M."/>
            <person name="Camarero S."/>
            <person name="Miyauchi S."/>
            <person name="Serrano A."/>
            <person name="Linde D."/>
            <person name="Babiker R."/>
            <person name="Drula E."/>
            <person name="Ayuso-Fernandez I."/>
            <person name="Pacheco R."/>
            <person name="Padilla G."/>
            <person name="Ferreira P."/>
            <person name="Barriuso J."/>
            <person name="Kellner H."/>
            <person name="Castanera R."/>
            <person name="Alfaro M."/>
            <person name="Ramirez L."/>
            <person name="Pisabarro A.G."/>
            <person name="Kuo A."/>
            <person name="Tritt A."/>
            <person name="Lipzen A."/>
            <person name="He G."/>
            <person name="Yan M."/>
            <person name="Ng V."/>
            <person name="Cullen D."/>
            <person name="Martin F."/>
            <person name="Rosso M.-N."/>
            <person name="Henrissat B."/>
            <person name="Hibbett D."/>
            <person name="Martinez A.T."/>
            <person name="Grigoriev I.V."/>
        </authorList>
    </citation>
    <scope>NUCLEOTIDE SEQUENCE</scope>
    <source>
        <strain evidence="2">CBS 506.95</strain>
    </source>
</reference>
<feature type="compositionally biased region" description="Polar residues" evidence="1">
    <location>
        <begin position="249"/>
        <end position="265"/>
    </location>
</feature>
<dbReference type="OrthoDB" id="4567at2759"/>
<name>A0A9P6E341_9AGAR</name>
<feature type="compositionally biased region" description="Basic and acidic residues" evidence="1">
    <location>
        <begin position="450"/>
        <end position="470"/>
    </location>
</feature>
<protein>
    <submittedName>
        <fullName evidence="2">Uncharacterized protein</fullName>
    </submittedName>
</protein>